<dbReference type="CDD" id="cd00198">
    <property type="entry name" value="vWFA"/>
    <property type="match status" value="1"/>
</dbReference>
<dbReference type="InterPro" id="IPR002035">
    <property type="entry name" value="VWF_A"/>
</dbReference>
<accession>A0A3B1A819</accession>
<protein>
    <recommendedName>
        <fullName evidence="1">VWFA domain-containing protein</fullName>
    </recommendedName>
</protein>
<organism evidence="2">
    <name type="scientific">hydrothermal vent metagenome</name>
    <dbReference type="NCBI Taxonomy" id="652676"/>
    <lineage>
        <taxon>unclassified sequences</taxon>
        <taxon>metagenomes</taxon>
        <taxon>ecological metagenomes</taxon>
    </lineage>
</organism>
<gene>
    <name evidence="2" type="ORF">MNBD_GAMMA21-1355</name>
</gene>
<dbReference type="EMBL" id="UOFR01000037">
    <property type="protein sequence ID" value="VAW96233.1"/>
    <property type="molecule type" value="Genomic_DNA"/>
</dbReference>
<dbReference type="InterPro" id="IPR036465">
    <property type="entry name" value="vWFA_dom_sf"/>
</dbReference>
<sequence>MNLLKNFKIPGLITATALSVPVGMAALAIHASQSYAVNNHNVQNSIVDNKARIKITKQPKIQLAILLDTSSSMSGLIDQSRQQIWQVVNEFSAATQNGIKPILEVAVFEYGNSKLNNENGFIRKVSGLTSELDQVSEALFSLTTDGGEEYCGYVINTAVNDLNWSDSSNDIKSIFIAGNEPFTQGPIPFRKAIAAAKQKGIVVNTIHAGNHQQGMNTGWQEGAILAGGNFMSINHNQQVVHINAPQDKRLAELNTELNQTYIPYGTEGKIKAERQAMQDKNSSAVSAGLLAKRARSKASSHYRNSQWDLVDAEKEGKVDLDTLEEAKLPATMRAMSKQERKQYVKKTADKRTQIKQEILALSKQRDEFVAAENKKQAKNNDNTMQQALTTAIRNQAKQKNFKLN</sequence>
<dbReference type="AlphaFoldDB" id="A0A3B1A819"/>
<proteinExistence type="predicted"/>
<dbReference type="Gene3D" id="3.40.50.410">
    <property type="entry name" value="von Willebrand factor, type A domain"/>
    <property type="match status" value="1"/>
</dbReference>
<name>A0A3B1A819_9ZZZZ</name>
<dbReference type="PROSITE" id="PS50234">
    <property type="entry name" value="VWFA"/>
    <property type="match status" value="1"/>
</dbReference>
<reference evidence="2" key="1">
    <citation type="submission" date="2018-06" db="EMBL/GenBank/DDBJ databases">
        <authorList>
            <person name="Zhirakovskaya E."/>
        </authorList>
    </citation>
    <scope>NUCLEOTIDE SEQUENCE</scope>
</reference>
<dbReference type="SUPFAM" id="SSF53300">
    <property type="entry name" value="vWA-like"/>
    <property type="match status" value="1"/>
</dbReference>
<evidence type="ECO:0000313" key="2">
    <source>
        <dbReference type="EMBL" id="VAW96233.1"/>
    </source>
</evidence>
<feature type="domain" description="VWFA" evidence="1">
    <location>
        <begin position="62"/>
        <end position="257"/>
    </location>
</feature>
<evidence type="ECO:0000259" key="1">
    <source>
        <dbReference type="PROSITE" id="PS50234"/>
    </source>
</evidence>